<gene>
    <name evidence="2" type="ORF">BW47_07835</name>
</gene>
<dbReference type="InterPro" id="IPR004590">
    <property type="entry name" value="ssDNA_annealing_RecT"/>
</dbReference>
<protein>
    <submittedName>
        <fullName evidence="2">Recombinase RecT</fullName>
    </submittedName>
</protein>
<evidence type="ECO:0000313" key="3">
    <source>
        <dbReference type="Proteomes" id="UP000185490"/>
    </source>
</evidence>
<feature type="region of interest" description="Disordered" evidence="1">
    <location>
        <begin position="263"/>
        <end position="300"/>
    </location>
</feature>
<dbReference type="EMBL" id="CP007389">
    <property type="protein sequence ID" value="APT74388.1"/>
    <property type="molecule type" value="Genomic_DNA"/>
</dbReference>
<dbReference type="RefSeq" id="WP_012057678.1">
    <property type="nucleotide sequence ID" value="NZ_CP007389.1"/>
</dbReference>
<dbReference type="NCBIfam" id="NF007351">
    <property type="entry name" value="PRK09846.1"/>
    <property type="match status" value="1"/>
</dbReference>
<sequence length="300" mass="34314">MAKVNEIKAQLQKKGGTKPPAKGNTLADLIKKMEPQIKRALPKHLNVERFTRIILTEVRKNPKLLDCDPMSFMAAMMTAAQLGLEPGSHLGQAYIIPYYNRKLGKTLAQFQLGYKGIIDLFYRSEQALNIDAHEVCENDEFEFEYGLHPKLYHKPSLNGRGKVIAYYAVAHLKDGGYSFMVMSVDDIEKIRKRSKTPNEGPWITDYDAMAKKTVIKQLLKYMPLSVELQRKLSTDETTKIELSEHMDEAPDETDWEIIDVEAKEIPANEKEEKKVETEESENGKVDKPKQKEILNPFVKE</sequence>
<reference evidence="2 3" key="1">
    <citation type="submission" date="2014-02" db="EMBL/GenBank/DDBJ databases">
        <title>Diversity of Thermotogales isolates from hydrothermal vents.</title>
        <authorList>
            <person name="Haverkamp T.H.A."/>
            <person name="Lossouarn J."/>
            <person name="Geslin C."/>
            <person name="Nesbo C.L."/>
        </authorList>
    </citation>
    <scope>NUCLEOTIDE SEQUENCE [LARGE SCALE GENOMIC DNA]</scope>
    <source>
        <strain evidence="2 3">431</strain>
    </source>
</reference>
<dbReference type="Pfam" id="PF03837">
    <property type="entry name" value="RecT"/>
    <property type="match status" value="1"/>
</dbReference>
<keyword evidence="3" id="KW-1185">Reference proteome</keyword>
<name>A0ABM6GGB3_9BACT</name>
<dbReference type="Proteomes" id="UP000185490">
    <property type="component" value="Chromosome"/>
</dbReference>
<evidence type="ECO:0000256" key="1">
    <source>
        <dbReference type="SAM" id="MobiDB-lite"/>
    </source>
</evidence>
<dbReference type="InterPro" id="IPR018330">
    <property type="entry name" value="RecT_fam"/>
</dbReference>
<accession>A0ABM6GGB3</accession>
<proteinExistence type="predicted"/>
<evidence type="ECO:0000313" key="2">
    <source>
        <dbReference type="EMBL" id="APT74388.1"/>
    </source>
</evidence>
<organism evidence="2 3">
    <name type="scientific">Thermosipho melanesiensis</name>
    <dbReference type="NCBI Taxonomy" id="46541"/>
    <lineage>
        <taxon>Bacteria</taxon>
        <taxon>Thermotogati</taxon>
        <taxon>Thermotogota</taxon>
        <taxon>Thermotogae</taxon>
        <taxon>Thermotogales</taxon>
        <taxon>Fervidobacteriaceae</taxon>
        <taxon>Thermosipho</taxon>
    </lineage>
</organism>
<dbReference type="NCBIfam" id="TIGR00616">
    <property type="entry name" value="rect"/>
    <property type="match status" value="1"/>
</dbReference>